<sequence>MVDGKDQKCLAADYEELKAKYMLLQREWQCNQETLGQLLTDETDLQSALKRQAEFCSEVGSTFGVFLGEATRSPEFIDTIWRQKDKIEDLLQVIIGGLTSFNNTYYSYTSIAKTPETRFIKSMLKMVANLSTVDDGQRYFLTTDSGNTLIQLIIKIVHRLPSPSGNALKK</sequence>
<organism evidence="1 2">
    <name type="scientific">Cinara cedri</name>
    <dbReference type="NCBI Taxonomy" id="506608"/>
    <lineage>
        <taxon>Eukaryota</taxon>
        <taxon>Metazoa</taxon>
        <taxon>Ecdysozoa</taxon>
        <taxon>Arthropoda</taxon>
        <taxon>Hexapoda</taxon>
        <taxon>Insecta</taxon>
        <taxon>Pterygota</taxon>
        <taxon>Neoptera</taxon>
        <taxon>Paraneoptera</taxon>
        <taxon>Hemiptera</taxon>
        <taxon>Sternorrhyncha</taxon>
        <taxon>Aphidomorpha</taxon>
        <taxon>Aphidoidea</taxon>
        <taxon>Aphididae</taxon>
        <taxon>Lachninae</taxon>
        <taxon>Cinara</taxon>
    </lineage>
</organism>
<dbReference type="OrthoDB" id="10065854at2759"/>
<keyword evidence="2" id="KW-1185">Reference proteome</keyword>
<accession>A0A5E4MZT0</accession>
<evidence type="ECO:0000313" key="1">
    <source>
        <dbReference type="EMBL" id="VVC37889.1"/>
    </source>
</evidence>
<dbReference type="InterPro" id="IPR039584">
    <property type="entry name" value="HSF2BP"/>
</dbReference>
<protein>
    <submittedName>
        <fullName evidence="1">Uncharacterized protein</fullName>
    </submittedName>
</protein>
<dbReference type="EMBL" id="CABPRJ010001457">
    <property type="protein sequence ID" value="VVC37889.1"/>
    <property type="molecule type" value="Genomic_DNA"/>
</dbReference>
<dbReference type="GO" id="GO:0005829">
    <property type="term" value="C:cytosol"/>
    <property type="evidence" value="ECO:0007669"/>
    <property type="project" value="TreeGrafter"/>
</dbReference>
<reference evidence="1 2" key="1">
    <citation type="submission" date="2019-08" db="EMBL/GenBank/DDBJ databases">
        <authorList>
            <person name="Alioto T."/>
            <person name="Alioto T."/>
            <person name="Gomez Garrido J."/>
        </authorList>
    </citation>
    <scope>NUCLEOTIDE SEQUENCE [LARGE SCALE GENOMIC DNA]</scope>
</reference>
<gene>
    <name evidence="1" type="ORF">CINCED_3A011431</name>
</gene>
<proteinExistence type="predicted"/>
<dbReference type="PANTHER" id="PTHR15434:SF2">
    <property type="entry name" value="HEAT SHOCK FACTOR 2-BINDING PROTEIN"/>
    <property type="match status" value="1"/>
</dbReference>
<evidence type="ECO:0000313" key="2">
    <source>
        <dbReference type="Proteomes" id="UP000325440"/>
    </source>
</evidence>
<dbReference type="AlphaFoldDB" id="A0A5E4MZT0"/>
<dbReference type="Proteomes" id="UP000325440">
    <property type="component" value="Unassembled WGS sequence"/>
</dbReference>
<dbReference type="PANTHER" id="PTHR15434">
    <property type="entry name" value="HEAT SHOCK FACTOR 2-BINDING PROTEIN"/>
    <property type="match status" value="1"/>
</dbReference>
<name>A0A5E4MZT0_9HEMI</name>